<dbReference type="Gene3D" id="3.90.550.10">
    <property type="entry name" value="Spore Coat Polysaccharide Biosynthesis Protein SpsA, Chain A"/>
    <property type="match status" value="1"/>
</dbReference>
<organism evidence="2 4">
    <name type="scientific">Oleiagrimonas soli</name>
    <dbReference type="NCBI Taxonomy" id="1543381"/>
    <lineage>
        <taxon>Bacteria</taxon>
        <taxon>Pseudomonadati</taxon>
        <taxon>Pseudomonadota</taxon>
        <taxon>Gammaproteobacteria</taxon>
        <taxon>Lysobacterales</taxon>
        <taxon>Rhodanobacteraceae</taxon>
        <taxon>Oleiagrimonas</taxon>
    </lineage>
</organism>
<evidence type="ECO:0000313" key="3">
    <source>
        <dbReference type="EMBL" id="MBB6184982.1"/>
    </source>
</evidence>
<dbReference type="InterPro" id="IPR029044">
    <property type="entry name" value="Nucleotide-diphossugar_trans"/>
</dbReference>
<proteinExistence type="predicted"/>
<dbReference type="SUPFAM" id="SSF53448">
    <property type="entry name" value="Nucleotide-diphospho-sugar transferases"/>
    <property type="match status" value="1"/>
</dbReference>
<dbReference type="STRING" id="1543381.LF63_0114615"/>
<protein>
    <submittedName>
        <fullName evidence="2">Glycosyl transferase family 2</fullName>
    </submittedName>
    <submittedName>
        <fullName evidence="3">Glycosyltransferase involved in cell wall biosynthesis</fullName>
    </submittedName>
</protein>
<evidence type="ECO:0000313" key="2">
    <source>
        <dbReference type="EMBL" id="KGI76776.1"/>
    </source>
</evidence>
<feature type="domain" description="Glycosyltransferase 2-like" evidence="1">
    <location>
        <begin position="8"/>
        <end position="115"/>
    </location>
</feature>
<keyword evidence="4" id="KW-1185">Reference proteome</keyword>
<name>A0A099CSU8_9GAMM</name>
<reference evidence="3 5" key="2">
    <citation type="submission" date="2020-08" db="EMBL/GenBank/DDBJ databases">
        <title>Genomic Encyclopedia of Type Strains, Phase IV (KMG-IV): sequencing the most valuable type-strain genomes for metagenomic binning, comparative biology and taxonomic classification.</title>
        <authorList>
            <person name="Goeker M."/>
        </authorList>
    </citation>
    <scope>NUCLEOTIDE SEQUENCE [LARGE SCALE GENOMIC DNA]</scope>
    <source>
        <strain evidence="3 5">DSM 107085</strain>
    </source>
</reference>
<dbReference type="EMBL" id="JROI01000016">
    <property type="protein sequence ID" value="KGI76776.1"/>
    <property type="molecule type" value="Genomic_DNA"/>
</dbReference>
<dbReference type="EMBL" id="JACHET010000001">
    <property type="protein sequence ID" value="MBB6184982.1"/>
    <property type="molecule type" value="Genomic_DNA"/>
</dbReference>
<dbReference type="GO" id="GO:0016740">
    <property type="term" value="F:transferase activity"/>
    <property type="evidence" value="ECO:0007669"/>
    <property type="project" value="UniProtKB-KW"/>
</dbReference>
<dbReference type="InterPro" id="IPR050834">
    <property type="entry name" value="Glycosyltransf_2"/>
</dbReference>
<dbReference type="OrthoDB" id="9801954at2"/>
<dbReference type="Proteomes" id="UP000560000">
    <property type="component" value="Unassembled WGS sequence"/>
</dbReference>
<dbReference type="PANTHER" id="PTHR43685">
    <property type="entry name" value="GLYCOSYLTRANSFERASE"/>
    <property type="match status" value="1"/>
</dbReference>
<dbReference type="GO" id="GO:0044010">
    <property type="term" value="P:single-species biofilm formation"/>
    <property type="evidence" value="ECO:0007669"/>
    <property type="project" value="TreeGrafter"/>
</dbReference>
<keyword evidence="2" id="KW-0808">Transferase</keyword>
<dbReference type="AlphaFoldDB" id="A0A099CSU8"/>
<dbReference type="RefSeq" id="WP_043104350.1">
    <property type="nucleotide sequence ID" value="NZ_JACHET010000001.1"/>
</dbReference>
<dbReference type="InterPro" id="IPR001173">
    <property type="entry name" value="Glyco_trans_2-like"/>
</dbReference>
<dbReference type="Pfam" id="PF00535">
    <property type="entry name" value="Glycos_transf_2"/>
    <property type="match status" value="1"/>
</dbReference>
<dbReference type="PANTHER" id="PTHR43685:SF2">
    <property type="entry name" value="GLYCOSYLTRANSFERASE 2-LIKE DOMAIN-CONTAINING PROTEIN"/>
    <property type="match status" value="1"/>
</dbReference>
<gene>
    <name evidence="3" type="ORF">HNQ86_002327</name>
    <name evidence="2" type="ORF">LF63_0114615</name>
</gene>
<sequence>MSGSTTFSVVITSYNYRAYIEQTIESVLAQTRAPTQLIVVDDGSSDGTPALLRERYGSHAQVTLLLGENGGQLAAFLRGLAHCTGDVVCFLDADDYWSPQYLDQIGALYDARPDVDFAFSDLHLFGDEQRRMGFADRPVDLGYTAISTFMLAQWYGAPTSAISLRRPMAQRVLDLPERIARTWKLSADNCLVFGTSVLGGRKYYLPTGQVHYRIHGKNGWWGQRTRVNEYHNRMRSRALIQHYAASVGLDERSLESVKHEFKTKPDPTWREARRYAMLVRMRRDSWWRNLERAVSILWPVWKRRSRIAKEYRGLQ</sequence>
<evidence type="ECO:0000313" key="5">
    <source>
        <dbReference type="Proteomes" id="UP000560000"/>
    </source>
</evidence>
<accession>A0A099CSU8</accession>
<evidence type="ECO:0000259" key="1">
    <source>
        <dbReference type="Pfam" id="PF00535"/>
    </source>
</evidence>
<comment type="caution">
    <text evidence="2">The sequence shown here is derived from an EMBL/GenBank/DDBJ whole genome shotgun (WGS) entry which is preliminary data.</text>
</comment>
<dbReference type="CDD" id="cd00761">
    <property type="entry name" value="Glyco_tranf_GTA_type"/>
    <property type="match status" value="1"/>
</dbReference>
<reference evidence="2 4" key="1">
    <citation type="submission" date="2014-09" db="EMBL/GenBank/DDBJ databases">
        <title>Xanthomonadaceae 3.5X direct submission.</title>
        <authorList>
            <person name="Fang T."/>
            <person name="Wang H."/>
        </authorList>
    </citation>
    <scope>NUCLEOTIDE SEQUENCE [LARGE SCALE GENOMIC DNA]</scope>
    <source>
        <strain evidence="2 4">3.5X</strain>
    </source>
</reference>
<dbReference type="Proteomes" id="UP000029708">
    <property type="component" value="Unassembled WGS sequence"/>
</dbReference>
<dbReference type="HOGENOM" id="CLU_025996_0_7_6"/>
<evidence type="ECO:0000313" key="4">
    <source>
        <dbReference type="Proteomes" id="UP000029708"/>
    </source>
</evidence>